<feature type="transmembrane region" description="Helical" evidence="1">
    <location>
        <begin position="17"/>
        <end position="35"/>
    </location>
</feature>
<organism evidence="2 3">
    <name type="scientific">Clostridioides difficile (strain CD196)</name>
    <name type="common">Peptoclostridium difficile</name>
    <dbReference type="NCBI Taxonomy" id="645462"/>
    <lineage>
        <taxon>Bacteria</taxon>
        <taxon>Bacillati</taxon>
        <taxon>Bacillota</taxon>
        <taxon>Clostridia</taxon>
        <taxon>Peptostreptococcales</taxon>
        <taxon>Peptostreptococcaceae</taxon>
        <taxon>Clostridioides</taxon>
    </lineage>
</organism>
<feature type="transmembrane region" description="Helical" evidence="1">
    <location>
        <begin position="380"/>
        <end position="400"/>
    </location>
</feature>
<proteinExistence type="predicted"/>
<keyword evidence="1" id="KW-1133">Transmembrane helix</keyword>
<feature type="transmembrane region" description="Helical" evidence="1">
    <location>
        <begin position="139"/>
        <end position="156"/>
    </location>
</feature>
<sequence>MDGDILMSKILKYKNEMFLFILVVITYLIITKIFFSKTTIFYNLNNTYDVLLDTDTGVLFNLNVFAISQDNSKHILFSAIISIFAYPIYLFCTSIANPGTTDFNSAYGFGLICLQIITSAMSITLVFNHIKKIKMQRLTLILLTMIMIFSFPQLFMTLNVERFIYSQFSLIFFIVIANKMKGKNSYLVELAAIPLFGITISNIYLYFFNMIFEFKLKIGKMLKHLITFILMAYICVVSTKSYESFMNLGNVIQYDTKFISGEPILEKIAMIIERLLYSVFYFPGASIKKGLFLQNGEVATIPVILTLLALCFCVLSVIENSEKRVPKLCMGIIIFNLTLHGIVGYNLVNSSIMAINFSFAVIILLAYFTKALRKNEKNMYNIFLSLLLVTIVISNVNGFIEILNIGIKSYPV</sequence>
<feature type="transmembrane region" description="Helical" evidence="1">
    <location>
        <begin position="221"/>
        <end position="239"/>
    </location>
</feature>
<dbReference type="Proteomes" id="UP000002068">
    <property type="component" value="Chromosome"/>
</dbReference>
<feature type="transmembrane region" description="Helical" evidence="1">
    <location>
        <begin position="108"/>
        <end position="127"/>
    </location>
</feature>
<dbReference type="EMBL" id="FN538970">
    <property type="protein sequence ID" value="CBA61631.1"/>
    <property type="molecule type" value="Genomic_DNA"/>
</dbReference>
<keyword evidence="1" id="KW-0812">Transmembrane</keyword>
<accession>A0A0H3N9K2</accession>
<feature type="transmembrane region" description="Helical" evidence="1">
    <location>
        <begin position="190"/>
        <end position="209"/>
    </location>
</feature>
<evidence type="ECO:0000313" key="3">
    <source>
        <dbReference type="Proteomes" id="UP000002068"/>
    </source>
</evidence>
<feature type="transmembrane region" description="Helical" evidence="1">
    <location>
        <begin position="299"/>
        <end position="318"/>
    </location>
</feature>
<feature type="transmembrane region" description="Helical" evidence="1">
    <location>
        <begin position="351"/>
        <end position="368"/>
    </location>
</feature>
<keyword evidence="1" id="KW-0472">Membrane</keyword>
<gene>
    <name evidence="2" type="ordered locus">CD196_0854</name>
</gene>
<reference evidence="2 3" key="1">
    <citation type="journal article" date="2009" name="Genome Biol.">
        <title>Comparative genome and phenotypic analysis of Clostridium difficile 027 strains provides insight into the evolution of a hypervirulent bacterium.</title>
        <authorList>
            <person name="Stabler R.A."/>
            <person name="He M."/>
            <person name="Dawson L."/>
            <person name="Martin M."/>
            <person name="Valiente E."/>
            <person name="Corton C."/>
            <person name="Lawley T.D."/>
            <person name="Sebaihia M."/>
            <person name="Quail M.A."/>
            <person name="Rose G."/>
            <person name="Gerding D.N."/>
            <person name="Gibert M."/>
            <person name="Popoff M.R."/>
            <person name="Parkhill J."/>
            <person name="Dougan G."/>
            <person name="Wren B.W."/>
        </authorList>
    </citation>
    <scope>NUCLEOTIDE SEQUENCE [LARGE SCALE GENOMIC DNA]</scope>
    <source>
        <strain evidence="2 3">CD196</strain>
    </source>
</reference>
<dbReference type="HOGENOM" id="CLU_675882_0_0_9"/>
<protein>
    <submittedName>
        <fullName evidence="2">Membrane protein</fullName>
    </submittedName>
</protein>
<feature type="transmembrane region" description="Helical" evidence="1">
    <location>
        <begin position="75"/>
        <end position="96"/>
    </location>
</feature>
<dbReference type="AlphaFoldDB" id="A0A0H3N9K2"/>
<dbReference type="KEGG" id="cdc:CD196_0854"/>
<name>A0A0H3N9K2_CLODC</name>
<evidence type="ECO:0000256" key="1">
    <source>
        <dbReference type="SAM" id="Phobius"/>
    </source>
</evidence>
<feature type="transmembrane region" description="Helical" evidence="1">
    <location>
        <begin position="325"/>
        <end position="345"/>
    </location>
</feature>
<evidence type="ECO:0000313" key="2">
    <source>
        <dbReference type="EMBL" id="CBA61631.1"/>
    </source>
</evidence>